<keyword evidence="2" id="KW-1185">Reference proteome</keyword>
<reference evidence="2" key="1">
    <citation type="journal article" date="2019" name="Int. J. Syst. Evol. Microbiol.">
        <title>The Global Catalogue of Microorganisms (GCM) 10K type strain sequencing project: providing services to taxonomists for standard genome sequencing and annotation.</title>
        <authorList>
            <consortium name="The Broad Institute Genomics Platform"/>
            <consortium name="The Broad Institute Genome Sequencing Center for Infectious Disease"/>
            <person name="Wu L."/>
            <person name="Ma J."/>
        </authorList>
    </citation>
    <scope>NUCLEOTIDE SEQUENCE [LARGE SCALE GENOMIC DNA]</scope>
    <source>
        <strain evidence="2">CGMCC 1.18439</strain>
    </source>
</reference>
<proteinExistence type="predicted"/>
<dbReference type="Proteomes" id="UP000632154">
    <property type="component" value="Unassembled WGS sequence"/>
</dbReference>
<evidence type="ECO:0000313" key="2">
    <source>
        <dbReference type="Proteomes" id="UP000632154"/>
    </source>
</evidence>
<gene>
    <name evidence="1" type="ORF">GCM10017783_01080</name>
</gene>
<comment type="caution">
    <text evidence="1">The sequence shown here is derived from an EMBL/GenBank/DDBJ whole genome shotgun (WGS) entry which is preliminary data.</text>
</comment>
<sequence>MGPQGEVTMPNIAASRYGQSSDFVLRKHAATGELLAQRHYTVPKPEIDLQPGEEVYGGTWAVATEDAPDQDLYVMNAYGDSSSMLNPMAPMNTEVRLMNAALEPRTTNVDGPYHPALFLTPATEMRAGQQGTVVSTPHKWNFYGSFTAPIGTRVYELSHHAWDNVEVDHTTTLLPPRQYADNYTGSEMDTAPDGSIYVATFTSYEQDCVEVCPSVAGVTKLRGGQVEWQVFWDTDQAVGLRDLAAHENGVGLLVTSKRVTHSAEGTPTEPEKSFLLTFGADGTPLQNAELPLAELRSENPDLLPFEHLQLRSDGRFVASTGNMVAAGHLSSGVTRTQRLSQSLHEVWVDGLVSRGEYLYVQGGSVPGGLEQVKPTVTLPALGNDRHTYIQFALPYDFGLNPRW</sequence>
<evidence type="ECO:0000313" key="1">
    <source>
        <dbReference type="EMBL" id="GHF92998.1"/>
    </source>
</evidence>
<name>A0ABQ3K1C0_9DEIO</name>
<protein>
    <submittedName>
        <fullName evidence="1">Uncharacterized protein</fullName>
    </submittedName>
</protein>
<accession>A0ABQ3K1C0</accession>
<dbReference type="EMBL" id="BNAL01000001">
    <property type="protein sequence ID" value="GHF92998.1"/>
    <property type="molecule type" value="Genomic_DNA"/>
</dbReference>
<organism evidence="1 2">
    <name type="scientific">Deinococcus piscis</name>
    <dbReference type="NCBI Taxonomy" id="394230"/>
    <lineage>
        <taxon>Bacteria</taxon>
        <taxon>Thermotogati</taxon>
        <taxon>Deinococcota</taxon>
        <taxon>Deinococci</taxon>
        <taxon>Deinococcales</taxon>
        <taxon>Deinococcaceae</taxon>
        <taxon>Deinococcus</taxon>
    </lineage>
</organism>